<gene>
    <name evidence="2" type="ORF">C4D60_Mb02t22710</name>
</gene>
<evidence type="ECO:0000256" key="1">
    <source>
        <dbReference type="SAM" id="Phobius"/>
    </source>
</evidence>
<name>A0A4S8ICN2_MUSBA</name>
<keyword evidence="1" id="KW-1133">Transmembrane helix</keyword>
<sequence>MIQALQESTNGDAKVDIADDHSWYTKKEDELNSPISNSLVVRENKVYKTQGRNLKLEIQRKSINSGRFALLSLVVYGGHIVLSGVV</sequence>
<reference evidence="2 3" key="1">
    <citation type="journal article" date="2019" name="Nat. Plants">
        <title>Genome sequencing of Musa balbisiana reveals subgenome evolution and function divergence in polyploid bananas.</title>
        <authorList>
            <person name="Yao X."/>
        </authorList>
    </citation>
    <scope>NUCLEOTIDE SEQUENCE [LARGE SCALE GENOMIC DNA]</scope>
    <source>
        <strain evidence="3">cv. DH-PKW</strain>
        <tissue evidence="2">Leaves</tissue>
    </source>
</reference>
<dbReference type="AlphaFoldDB" id="A0A4S8ICN2"/>
<organism evidence="2 3">
    <name type="scientific">Musa balbisiana</name>
    <name type="common">Banana</name>
    <dbReference type="NCBI Taxonomy" id="52838"/>
    <lineage>
        <taxon>Eukaryota</taxon>
        <taxon>Viridiplantae</taxon>
        <taxon>Streptophyta</taxon>
        <taxon>Embryophyta</taxon>
        <taxon>Tracheophyta</taxon>
        <taxon>Spermatophyta</taxon>
        <taxon>Magnoliopsida</taxon>
        <taxon>Liliopsida</taxon>
        <taxon>Zingiberales</taxon>
        <taxon>Musaceae</taxon>
        <taxon>Musa</taxon>
    </lineage>
</organism>
<keyword evidence="3" id="KW-1185">Reference proteome</keyword>
<proteinExistence type="predicted"/>
<accession>A0A4S8ICN2</accession>
<protein>
    <submittedName>
        <fullName evidence="2">Uncharacterized protein</fullName>
    </submittedName>
</protein>
<comment type="caution">
    <text evidence="2">The sequence shown here is derived from an EMBL/GenBank/DDBJ whole genome shotgun (WGS) entry which is preliminary data.</text>
</comment>
<dbReference type="Proteomes" id="UP000317650">
    <property type="component" value="Chromosome 2"/>
</dbReference>
<evidence type="ECO:0000313" key="2">
    <source>
        <dbReference type="EMBL" id="THU45888.1"/>
    </source>
</evidence>
<keyword evidence="1" id="KW-0472">Membrane</keyword>
<dbReference type="EMBL" id="PYDT01000011">
    <property type="protein sequence ID" value="THU45888.1"/>
    <property type="molecule type" value="Genomic_DNA"/>
</dbReference>
<feature type="transmembrane region" description="Helical" evidence="1">
    <location>
        <begin position="68"/>
        <end position="85"/>
    </location>
</feature>
<evidence type="ECO:0000313" key="3">
    <source>
        <dbReference type="Proteomes" id="UP000317650"/>
    </source>
</evidence>
<keyword evidence="1" id="KW-0812">Transmembrane</keyword>